<dbReference type="Proteomes" id="UP000269226">
    <property type="component" value="Chromosome"/>
</dbReference>
<dbReference type="InterPro" id="IPR037171">
    <property type="entry name" value="NagB/RpiA_transferase-like"/>
</dbReference>
<dbReference type="InterPro" id="IPR013324">
    <property type="entry name" value="RNA_pol_sigma_r3/r4-like"/>
</dbReference>
<dbReference type="Pfam" id="PF04198">
    <property type="entry name" value="Sugar-bind"/>
    <property type="match status" value="1"/>
</dbReference>
<evidence type="ECO:0000256" key="3">
    <source>
        <dbReference type="ARBA" id="ARBA00023125"/>
    </source>
</evidence>
<dbReference type="AlphaFoldDB" id="A0A2Z5Y4I8"/>
<evidence type="ECO:0000259" key="5">
    <source>
        <dbReference type="Pfam" id="PF04198"/>
    </source>
</evidence>
<dbReference type="InterPro" id="IPR007324">
    <property type="entry name" value="Sugar-bd_dom_put"/>
</dbReference>
<dbReference type="GO" id="GO:0006355">
    <property type="term" value="P:regulation of DNA-templated transcription"/>
    <property type="evidence" value="ECO:0007669"/>
    <property type="project" value="InterPro"/>
</dbReference>
<proteinExistence type="inferred from homology"/>
<dbReference type="SUPFAM" id="SSF88659">
    <property type="entry name" value="Sigma3 and sigma4 domains of RNA polymerase sigma factors"/>
    <property type="match status" value="1"/>
</dbReference>
<evidence type="ECO:0000256" key="2">
    <source>
        <dbReference type="ARBA" id="ARBA00023015"/>
    </source>
</evidence>
<evidence type="ECO:0000313" key="7">
    <source>
        <dbReference type="Proteomes" id="UP000269226"/>
    </source>
</evidence>
<evidence type="ECO:0000256" key="4">
    <source>
        <dbReference type="ARBA" id="ARBA00023163"/>
    </source>
</evidence>
<sequence>MVKNSNDEKIKQSLMAAHLYYEENKGQSEIANQLGISRPTVSRLLQQAKQLGFVKIQIENPLLDAKELENLLNKKYHATIKVVPTNYRNKTAILDSVGAYTADYLMKIVKPGDIIGIGWGKTIHAVTNQLEKQSVKDVRVVQLKGSVSIGECEETYAYESINELAYAFNTKANYLPLPTIFDNQLTRELVEQDRFIKDVLELGRKANIALFTVGTVRKEALLFQQGYLNEDQKAELQLHAVGDVVSRFIDSKGQIVNNELNNRTIGIELEELKAKDSSIIIASGLGKVAGVHTVLSSGYANLGIFDSALAQYLVDYV</sequence>
<dbReference type="GO" id="GO:0030246">
    <property type="term" value="F:carbohydrate binding"/>
    <property type="evidence" value="ECO:0007669"/>
    <property type="project" value="InterPro"/>
</dbReference>
<dbReference type="Gene3D" id="1.10.10.60">
    <property type="entry name" value="Homeodomain-like"/>
    <property type="match status" value="1"/>
</dbReference>
<dbReference type="Gene3D" id="3.40.50.1360">
    <property type="match status" value="1"/>
</dbReference>
<accession>A0A2Z5Y4I8</accession>
<dbReference type="RefSeq" id="WP_015695483.1">
    <property type="nucleotide sequence ID" value="NZ_AP018492.1"/>
</dbReference>
<keyword evidence="2" id="KW-0805">Transcription regulation</keyword>
<feature type="domain" description="Sugar-binding" evidence="5">
    <location>
        <begin position="64"/>
        <end position="314"/>
    </location>
</feature>
<dbReference type="PANTHER" id="PTHR34294:SF1">
    <property type="entry name" value="TRANSCRIPTIONAL REGULATOR LSRR"/>
    <property type="match status" value="1"/>
</dbReference>
<evidence type="ECO:0000313" key="6">
    <source>
        <dbReference type="EMBL" id="BBC61691.1"/>
    </source>
</evidence>
<gene>
    <name evidence="6" type="ORF">DAT561_1609</name>
</gene>
<reference evidence="6 7" key="1">
    <citation type="submission" date="2018-01" db="EMBL/GenBank/DDBJ databases">
        <title>Whole genome sequence of Melissococcus plutonius DAT561.</title>
        <authorList>
            <person name="Okumura K."/>
            <person name="Takamatsu D."/>
            <person name="Okura M."/>
        </authorList>
    </citation>
    <scope>NUCLEOTIDE SEQUENCE [LARGE SCALE GENOMIC DNA]</scope>
    <source>
        <strain evidence="6 7">DAT561</strain>
    </source>
</reference>
<comment type="similarity">
    <text evidence="1">Belongs to the SorC transcriptional regulatory family.</text>
</comment>
<name>A0A2Z5Y4I8_9ENTE</name>
<dbReference type="EMBL" id="AP018492">
    <property type="protein sequence ID" value="BBC61691.1"/>
    <property type="molecule type" value="Genomic_DNA"/>
</dbReference>
<dbReference type="InterPro" id="IPR051054">
    <property type="entry name" value="SorC_transcr_regulators"/>
</dbReference>
<organism evidence="6 7">
    <name type="scientific">Melissococcus plutonius</name>
    <dbReference type="NCBI Taxonomy" id="33970"/>
    <lineage>
        <taxon>Bacteria</taxon>
        <taxon>Bacillati</taxon>
        <taxon>Bacillota</taxon>
        <taxon>Bacilli</taxon>
        <taxon>Lactobacillales</taxon>
        <taxon>Enterococcaceae</taxon>
        <taxon>Melissococcus</taxon>
    </lineage>
</organism>
<dbReference type="PANTHER" id="PTHR34294">
    <property type="entry name" value="TRANSCRIPTIONAL REGULATOR-RELATED"/>
    <property type="match status" value="1"/>
</dbReference>
<dbReference type="SUPFAM" id="SSF100950">
    <property type="entry name" value="NagB/RpiA/CoA transferase-like"/>
    <property type="match status" value="1"/>
</dbReference>
<evidence type="ECO:0000256" key="1">
    <source>
        <dbReference type="ARBA" id="ARBA00010466"/>
    </source>
</evidence>
<keyword evidence="3" id="KW-0238">DNA-binding</keyword>
<keyword evidence="4" id="KW-0804">Transcription</keyword>
<protein>
    <submittedName>
        <fullName evidence="6">Deoxyribonucleoside regulator DeoR</fullName>
    </submittedName>
</protein>
<dbReference type="GeneID" id="57044138"/>
<dbReference type="GO" id="GO:0003677">
    <property type="term" value="F:DNA binding"/>
    <property type="evidence" value="ECO:0007669"/>
    <property type="project" value="UniProtKB-KW"/>
</dbReference>